<organism evidence="1">
    <name type="scientific">Hexamita inflata</name>
    <dbReference type="NCBI Taxonomy" id="28002"/>
    <lineage>
        <taxon>Eukaryota</taxon>
        <taxon>Metamonada</taxon>
        <taxon>Diplomonadida</taxon>
        <taxon>Hexamitidae</taxon>
        <taxon>Hexamitinae</taxon>
        <taxon>Hexamita</taxon>
    </lineage>
</organism>
<dbReference type="AlphaFoldDB" id="A0AA86RF22"/>
<evidence type="ECO:0000313" key="3">
    <source>
        <dbReference type="Proteomes" id="UP001642409"/>
    </source>
</evidence>
<gene>
    <name evidence="2" type="ORF">HINF_LOCUS62109</name>
    <name evidence="1" type="ORF">HINF_LOCUS62922</name>
</gene>
<keyword evidence="3" id="KW-1185">Reference proteome</keyword>
<dbReference type="Proteomes" id="UP001642409">
    <property type="component" value="Unassembled WGS sequence"/>
</dbReference>
<comment type="caution">
    <text evidence="1">The sequence shown here is derived from an EMBL/GenBank/DDBJ whole genome shotgun (WGS) entry which is preliminary data.</text>
</comment>
<evidence type="ECO:0000313" key="2">
    <source>
        <dbReference type="EMBL" id="CAL6084243.1"/>
    </source>
</evidence>
<dbReference type="EMBL" id="CATOUU010001166">
    <property type="protein sequence ID" value="CAI9975277.1"/>
    <property type="molecule type" value="Genomic_DNA"/>
</dbReference>
<protein>
    <submittedName>
        <fullName evidence="2">Hypothetical_protein</fullName>
    </submittedName>
</protein>
<evidence type="ECO:0000313" key="1">
    <source>
        <dbReference type="EMBL" id="CAI9975277.1"/>
    </source>
</evidence>
<dbReference type="EMBL" id="CAXDID020000377">
    <property type="protein sequence ID" value="CAL6084243.1"/>
    <property type="molecule type" value="Genomic_DNA"/>
</dbReference>
<name>A0AA86RF22_9EUKA</name>
<accession>A0AA86RF22</accession>
<reference evidence="1" key="1">
    <citation type="submission" date="2023-06" db="EMBL/GenBank/DDBJ databases">
        <authorList>
            <person name="Kurt Z."/>
        </authorList>
    </citation>
    <scope>NUCLEOTIDE SEQUENCE</scope>
</reference>
<sequence length="189" mass="21408">MKIDANNSGSILYSEFLLYALDKNLDDYHFVRQQLILLQQFNFYNLIYHYLRRNSIEYLDTLFVVFSSGFKAVVTAIHSLSDFFNSGTVVAESCHIVTIPPVASGLPWIVGSNVVPSFHHILVTNAVCERLIVGSASHLDETSTFELWAVTRIYITQIFSAFIFPPIGYFCSISTQIRFMSTLTDKVSN</sequence>
<reference evidence="2 3" key="2">
    <citation type="submission" date="2024-07" db="EMBL/GenBank/DDBJ databases">
        <authorList>
            <person name="Akdeniz Z."/>
        </authorList>
    </citation>
    <scope>NUCLEOTIDE SEQUENCE [LARGE SCALE GENOMIC DNA]</scope>
</reference>
<proteinExistence type="predicted"/>